<dbReference type="Proteomes" id="UP001159405">
    <property type="component" value="Unassembled WGS sequence"/>
</dbReference>
<name>A0ABN8QTZ8_9CNID</name>
<evidence type="ECO:0000259" key="1">
    <source>
        <dbReference type="PROSITE" id="PS00028"/>
    </source>
</evidence>
<reference evidence="2 3" key="1">
    <citation type="submission" date="2022-05" db="EMBL/GenBank/DDBJ databases">
        <authorList>
            <consortium name="Genoscope - CEA"/>
            <person name="William W."/>
        </authorList>
    </citation>
    <scope>NUCLEOTIDE SEQUENCE [LARGE SCALE GENOMIC DNA]</scope>
</reference>
<dbReference type="SMART" id="SM00355">
    <property type="entry name" value="ZnF_C2H2"/>
    <property type="match status" value="2"/>
</dbReference>
<dbReference type="InterPro" id="IPR013087">
    <property type="entry name" value="Znf_C2H2_type"/>
</dbReference>
<sequence>MGVISRRGCLFFCFSSQFAPFLVISDLMIEWNDKLEMAWRCLFCPGFSALMLASLLTHYNSEHDRFHEERPFHIRCEIDGCTKEYGKINSFTKHVRTVHRKFLWSTSPNDTAGEPCLLEGFHGDFSQESQSEPDESEDMEDITSLSRSYVDMCSGLSHVSCDSNSSDGDFHSDESLSVLTKKFLCKIRGENRLTGKAVQNIAIAAGHLMHQMLSNIKRNIGEVLHNADVGSEEDFRNIERVFNEAAQNVEILRTPLSETFSNGTNNYCGLDKIETVKYVFGKHRAAVKRGKKKKIVEVEDVFYYIPVLKTIQVQLGCRKMLDIVLAGPKQSADPIILEDFSDGTFFQNHELFSNDERALLLLLYYDDVNFINPLTNKNHKLSLFYYQLANLPPAYRSTLKSIHLFAVCETKHLSNPEYGFNKLIEPLVEDMKILGSDRGYTFSLPIGNINLRGGILAFLADTPASNKAGGFKEGVGGARRKCRHCMAKYEDMQCLFMEEDFQLRNKDNHIQHLLKMEGAASENLREFYSKHYGINVRTHLLEAPFFDPCNQLIQDVMHVFLEGVLAYEIKLLLNYFINDIKSFGLTDLNKRIQQFHYGYSNSKNKPSFILDRDLEKTASTNLGQSASQMWLLSTVLPFILAEFVDTTTDHWRCFISVIEIMSLCFAHKVSLATTVYLKWAIKEHLQLFKSLYGNTSNIIPKQHFLIHLPSFILKFGPLVRAWCMRFEAKHAYFKDQAKILKNFKNLPLSLSRRYQSSLCADYISFSKADQGPIFRKEMSFGYAKALFGEEKDIVVTTVERFTGVGSLCDVTEIYSLDSVKIHGTLYKPDKDSFLNFGSENGLPTFGRIAKIWYIANYGIFFALDAMVTSHYDEDFNSFQVEEPVLPQGFEVIRQEDLKLPFVCHSHKFADKLHIIIKESPLAWL</sequence>
<dbReference type="EMBL" id="CALNXK010000147">
    <property type="protein sequence ID" value="CAH3168861.1"/>
    <property type="molecule type" value="Genomic_DNA"/>
</dbReference>
<protein>
    <recommendedName>
        <fullName evidence="1">C2H2-type domain-containing protein</fullName>
    </recommendedName>
</protein>
<dbReference type="PANTHER" id="PTHR31912:SF34">
    <property type="entry name" value="NOTOCHORD-RELATED PROTEIN"/>
    <property type="match status" value="1"/>
</dbReference>
<dbReference type="PANTHER" id="PTHR31912">
    <property type="entry name" value="IP13529P"/>
    <property type="match status" value="1"/>
</dbReference>
<gene>
    <name evidence="2" type="ORF">PLOB_00009522</name>
</gene>
<proteinExistence type="predicted"/>
<evidence type="ECO:0000313" key="2">
    <source>
        <dbReference type="EMBL" id="CAH3168861.1"/>
    </source>
</evidence>
<keyword evidence="3" id="KW-1185">Reference proteome</keyword>
<evidence type="ECO:0000313" key="3">
    <source>
        <dbReference type="Proteomes" id="UP001159405"/>
    </source>
</evidence>
<dbReference type="PROSITE" id="PS00028">
    <property type="entry name" value="ZINC_FINGER_C2H2_1"/>
    <property type="match status" value="1"/>
</dbReference>
<feature type="domain" description="C2H2-type" evidence="1">
    <location>
        <begin position="76"/>
        <end position="99"/>
    </location>
</feature>
<organism evidence="2 3">
    <name type="scientific">Porites lobata</name>
    <dbReference type="NCBI Taxonomy" id="104759"/>
    <lineage>
        <taxon>Eukaryota</taxon>
        <taxon>Metazoa</taxon>
        <taxon>Cnidaria</taxon>
        <taxon>Anthozoa</taxon>
        <taxon>Hexacorallia</taxon>
        <taxon>Scleractinia</taxon>
        <taxon>Fungiina</taxon>
        <taxon>Poritidae</taxon>
        <taxon>Porites</taxon>
    </lineage>
</organism>
<comment type="caution">
    <text evidence="2">The sequence shown here is derived from an EMBL/GenBank/DDBJ whole genome shotgun (WGS) entry which is preliminary data.</text>
</comment>
<accession>A0ABN8QTZ8</accession>